<name>A0A5A7NQY0_9MICC</name>
<reference evidence="1 2" key="1">
    <citation type="submission" date="2019-09" db="EMBL/GenBank/DDBJ databases">
        <title>Arthrobacter zafarii sp. nov., a moderately thermotolerant and halotolerant actinobacterium isolated from Cholistan desert soil of Pakistan.</title>
        <authorList>
            <person name="Amin A."/>
            <person name="Ahmed I."/>
            <person name="Khalid N."/>
            <person name="Schumann P."/>
            <person name="Busse H.J."/>
            <person name="Khan I.U."/>
            <person name="Li S."/>
            <person name="Li W.J."/>
        </authorList>
    </citation>
    <scope>NUCLEOTIDE SEQUENCE [LARGE SCALE GENOMIC DNA]</scope>
    <source>
        <strain evidence="1 2">NCCP-1664</strain>
    </source>
</reference>
<organism evidence="1 2">
    <name type="scientific">Zafaria cholistanensis</name>
    <dbReference type="NCBI Taxonomy" id="1682741"/>
    <lineage>
        <taxon>Bacteria</taxon>
        <taxon>Bacillati</taxon>
        <taxon>Actinomycetota</taxon>
        <taxon>Actinomycetes</taxon>
        <taxon>Micrococcales</taxon>
        <taxon>Micrococcaceae</taxon>
        <taxon>Zafaria</taxon>
    </lineage>
</organism>
<comment type="caution">
    <text evidence="1">The sequence shown here is derived from an EMBL/GenBank/DDBJ whole genome shotgun (WGS) entry which is preliminary data.</text>
</comment>
<dbReference type="Gene3D" id="3.30.530.20">
    <property type="match status" value="1"/>
</dbReference>
<evidence type="ECO:0008006" key="3">
    <source>
        <dbReference type="Google" id="ProtNLM"/>
    </source>
</evidence>
<sequence length="167" mass="18335">MDPAAFAPSGRRWVLTFRGDLPVNATDAWIAVASRDGLRGWFPAVIVGEWTAGRDLAFYVPDDEADEPVWGEVVDAEVGRLLAFVWGADSLRITLDPYDAGTRLVFAVSLDAQSRGVYEAARWHVCLARLRESVGGYVEDADKDPDAQFRRYRTAFGEDAAALPPAC</sequence>
<protein>
    <recommendedName>
        <fullName evidence="3">SRPBCC family protein</fullName>
    </recommendedName>
</protein>
<proteinExistence type="predicted"/>
<evidence type="ECO:0000313" key="2">
    <source>
        <dbReference type="Proteomes" id="UP000325307"/>
    </source>
</evidence>
<accession>A0A5A7NQY0</accession>
<dbReference type="InterPro" id="IPR023393">
    <property type="entry name" value="START-like_dom_sf"/>
</dbReference>
<dbReference type="EMBL" id="BKDJ01000003">
    <property type="protein sequence ID" value="GER22387.1"/>
    <property type="molecule type" value="Genomic_DNA"/>
</dbReference>
<gene>
    <name evidence="1" type="ORF">NCCP1664_08840</name>
</gene>
<dbReference type="AlphaFoldDB" id="A0A5A7NQY0"/>
<evidence type="ECO:0000313" key="1">
    <source>
        <dbReference type="EMBL" id="GER22387.1"/>
    </source>
</evidence>
<dbReference type="SUPFAM" id="SSF55961">
    <property type="entry name" value="Bet v1-like"/>
    <property type="match status" value="1"/>
</dbReference>
<dbReference type="Proteomes" id="UP000325307">
    <property type="component" value="Unassembled WGS sequence"/>
</dbReference>
<keyword evidence="2" id="KW-1185">Reference proteome</keyword>